<name>A0A7H1N2I7_9PROT</name>
<dbReference type="RefSeq" id="WP_190260434.1">
    <property type="nucleotide sequence ID" value="NZ_CP053923.1"/>
</dbReference>
<dbReference type="InterPro" id="IPR001867">
    <property type="entry name" value="OmpR/PhoB-type_DNA-bd"/>
</dbReference>
<accession>A0A7H1N2I7</accession>
<dbReference type="PROSITE" id="PS51755">
    <property type="entry name" value="OMPR_PHOB"/>
    <property type="match status" value="1"/>
</dbReference>
<dbReference type="InterPro" id="IPR011006">
    <property type="entry name" value="CheY-like_superfamily"/>
</dbReference>
<evidence type="ECO:0000256" key="7">
    <source>
        <dbReference type="PROSITE-ProRule" id="PRU01091"/>
    </source>
</evidence>
<feature type="domain" description="OmpR/PhoB-type" evidence="9">
    <location>
        <begin position="135"/>
        <end position="235"/>
    </location>
</feature>
<evidence type="ECO:0000313" key="11">
    <source>
        <dbReference type="Proteomes" id="UP000516369"/>
    </source>
</evidence>
<dbReference type="InterPro" id="IPR036388">
    <property type="entry name" value="WH-like_DNA-bd_sf"/>
</dbReference>
<protein>
    <submittedName>
        <fullName evidence="10">Response regulator transcription factor</fullName>
    </submittedName>
</protein>
<dbReference type="KEGG" id="dvn:HQ394_12055"/>
<keyword evidence="4 7" id="KW-0238">DNA-binding</keyword>
<evidence type="ECO:0000313" key="10">
    <source>
        <dbReference type="EMBL" id="QNT69923.1"/>
    </source>
</evidence>
<proteinExistence type="predicted"/>
<sequence length="244" mass="27144">MAAAGQRVFVLEDHPEIGRLVCRTLEEHGFHTEWFPRAAAFLNQIRVRRPDLCIVDLGLPDRDGLAVIRDVHGRDPVPVIILTGRSDPVDRVLGLELGADDYLVKPFDPRELVARVKAVLRRSERAVTVAANKAIGIARFASWTCDFDRLTLTDAGGSCTELSAAEARLLLAFCRAPNRVLTRDMLLGIRSAEDRSPFDRSIDVRISRLRQKLESDPKTPQIIKTVYGAGYIFAADIDWSVGDD</sequence>
<dbReference type="SMART" id="SM00448">
    <property type="entry name" value="REC"/>
    <property type="match status" value="1"/>
</dbReference>
<dbReference type="SUPFAM" id="SSF46894">
    <property type="entry name" value="C-terminal effector domain of the bipartite response regulators"/>
    <property type="match status" value="1"/>
</dbReference>
<keyword evidence="5" id="KW-0804">Transcription</keyword>
<dbReference type="GO" id="GO:0032993">
    <property type="term" value="C:protein-DNA complex"/>
    <property type="evidence" value="ECO:0007669"/>
    <property type="project" value="TreeGrafter"/>
</dbReference>
<dbReference type="AlphaFoldDB" id="A0A7H1N2I7"/>
<dbReference type="Gene3D" id="6.10.250.690">
    <property type="match status" value="1"/>
</dbReference>
<evidence type="ECO:0000256" key="6">
    <source>
        <dbReference type="PROSITE-ProRule" id="PRU00169"/>
    </source>
</evidence>
<dbReference type="GO" id="GO:0000156">
    <property type="term" value="F:phosphorelay response regulator activity"/>
    <property type="evidence" value="ECO:0007669"/>
    <property type="project" value="TreeGrafter"/>
</dbReference>
<evidence type="ECO:0000259" key="9">
    <source>
        <dbReference type="PROSITE" id="PS51755"/>
    </source>
</evidence>
<reference evidence="10 11" key="1">
    <citation type="submission" date="2020-05" db="EMBL/GenBank/DDBJ databases">
        <title>Complete closed genome sequence of Defluviicoccus vanus.</title>
        <authorList>
            <person name="Bessarab I."/>
            <person name="Arumugam K."/>
            <person name="Maszenan A.M."/>
            <person name="Seviour R.J."/>
            <person name="Williams R.B."/>
        </authorList>
    </citation>
    <scope>NUCLEOTIDE SEQUENCE [LARGE SCALE GENOMIC DNA]</scope>
    <source>
        <strain evidence="10 11">Ben 114</strain>
    </source>
</reference>
<keyword evidence="2" id="KW-0902">Two-component regulatory system</keyword>
<dbReference type="InterPro" id="IPR039420">
    <property type="entry name" value="WalR-like"/>
</dbReference>
<dbReference type="Pfam" id="PF00486">
    <property type="entry name" value="Trans_reg_C"/>
    <property type="match status" value="1"/>
</dbReference>
<dbReference type="InterPro" id="IPR001789">
    <property type="entry name" value="Sig_transdc_resp-reg_receiver"/>
</dbReference>
<keyword evidence="1 6" id="KW-0597">Phosphoprotein</keyword>
<dbReference type="Gene3D" id="1.10.10.10">
    <property type="entry name" value="Winged helix-like DNA-binding domain superfamily/Winged helix DNA-binding domain"/>
    <property type="match status" value="1"/>
</dbReference>
<feature type="domain" description="Response regulatory" evidence="8">
    <location>
        <begin position="7"/>
        <end position="120"/>
    </location>
</feature>
<keyword evidence="3" id="KW-0805">Transcription regulation</keyword>
<evidence type="ECO:0000256" key="2">
    <source>
        <dbReference type="ARBA" id="ARBA00023012"/>
    </source>
</evidence>
<dbReference type="PANTHER" id="PTHR48111">
    <property type="entry name" value="REGULATOR OF RPOS"/>
    <property type="match status" value="1"/>
</dbReference>
<dbReference type="GO" id="GO:0005829">
    <property type="term" value="C:cytosol"/>
    <property type="evidence" value="ECO:0007669"/>
    <property type="project" value="TreeGrafter"/>
</dbReference>
<organism evidence="10 11">
    <name type="scientific">Defluviicoccus vanus</name>
    <dbReference type="NCBI Taxonomy" id="111831"/>
    <lineage>
        <taxon>Bacteria</taxon>
        <taxon>Pseudomonadati</taxon>
        <taxon>Pseudomonadota</taxon>
        <taxon>Alphaproteobacteria</taxon>
        <taxon>Rhodospirillales</taxon>
        <taxon>Rhodospirillaceae</taxon>
        <taxon>Defluviicoccus</taxon>
    </lineage>
</organism>
<evidence type="ECO:0000256" key="1">
    <source>
        <dbReference type="ARBA" id="ARBA00022553"/>
    </source>
</evidence>
<dbReference type="Pfam" id="PF00072">
    <property type="entry name" value="Response_reg"/>
    <property type="match status" value="1"/>
</dbReference>
<evidence type="ECO:0000259" key="8">
    <source>
        <dbReference type="PROSITE" id="PS50110"/>
    </source>
</evidence>
<gene>
    <name evidence="10" type="ORF">HQ394_12055</name>
</gene>
<evidence type="ECO:0000256" key="5">
    <source>
        <dbReference type="ARBA" id="ARBA00023163"/>
    </source>
</evidence>
<dbReference type="GO" id="GO:0006355">
    <property type="term" value="P:regulation of DNA-templated transcription"/>
    <property type="evidence" value="ECO:0007669"/>
    <property type="project" value="InterPro"/>
</dbReference>
<dbReference type="GO" id="GO:0000976">
    <property type="term" value="F:transcription cis-regulatory region binding"/>
    <property type="evidence" value="ECO:0007669"/>
    <property type="project" value="TreeGrafter"/>
</dbReference>
<dbReference type="CDD" id="cd00383">
    <property type="entry name" value="trans_reg_C"/>
    <property type="match status" value="1"/>
</dbReference>
<dbReference type="PROSITE" id="PS50110">
    <property type="entry name" value="RESPONSE_REGULATORY"/>
    <property type="match status" value="1"/>
</dbReference>
<dbReference type="InterPro" id="IPR016032">
    <property type="entry name" value="Sig_transdc_resp-reg_C-effctor"/>
</dbReference>
<dbReference type="Proteomes" id="UP000516369">
    <property type="component" value="Chromosome"/>
</dbReference>
<dbReference type="SMART" id="SM00862">
    <property type="entry name" value="Trans_reg_C"/>
    <property type="match status" value="1"/>
</dbReference>
<evidence type="ECO:0000256" key="4">
    <source>
        <dbReference type="ARBA" id="ARBA00023125"/>
    </source>
</evidence>
<dbReference type="Gene3D" id="3.40.50.2300">
    <property type="match status" value="1"/>
</dbReference>
<feature type="DNA-binding region" description="OmpR/PhoB-type" evidence="7">
    <location>
        <begin position="135"/>
        <end position="235"/>
    </location>
</feature>
<feature type="modified residue" description="4-aspartylphosphate" evidence="6">
    <location>
        <position position="56"/>
    </location>
</feature>
<evidence type="ECO:0000256" key="3">
    <source>
        <dbReference type="ARBA" id="ARBA00023015"/>
    </source>
</evidence>
<dbReference type="SUPFAM" id="SSF52172">
    <property type="entry name" value="CheY-like"/>
    <property type="match status" value="1"/>
</dbReference>
<keyword evidence="11" id="KW-1185">Reference proteome</keyword>
<dbReference type="PANTHER" id="PTHR48111:SF4">
    <property type="entry name" value="DNA-BINDING DUAL TRANSCRIPTIONAL REGULATOR OMPR"/>
    <property type="match status" value="1"/>
</dbReference>
<dbReference type="EMBL" id="CP053923">
    <property type="protein sequence ID" value="QNT69923.1"/>
    <property type="molecule type" value="Genomic_DNA"/>
</dbReference>